<feature type="transmembrane region" description="Helical" evidence="2">
    <location>
        <begin position="32"/>
        <end position="51"/>
    </location>
</feature>
<dbReference type="STRING" id="51670.SAMN04488557_3256"/>
<feature type="transmembrane region" description="Helical" evidence="2">
    <location>
        <begin position="80"/>
        <end position="105"/>
    </location>
</feature>
<dbReference type="Proteomes" id="UP000199423">
    <property type="component" value="Unassembled WGS sequence"/>
</dbReference>
<dbReference type="AlphaFoldDB" id="A0A1I7NSP4"/>
<feature type="compositionally biased region" description="Basic and acidic residues" evidence="1">
    <location>
        <begin position="154"/>
        <end position="163"/>
    </location>
</feature>
<dbReference type="GO" id="GO:0016020">
    <property type="term" value="C:membrane"/>
    <property type="evidence" value="ECO:0007669"/>
    <property type="project" value="InterPro"/>
</dbReference>
<organism evidence="3 4">
    <name type="scientific">Hyphomicrobium facile</name>
    <dbReference type="NCBI Taxonomy" id="51670"/>
    <lineage>
        <taxon>Bacteria</taxon>
        <taxon>Pseudomonadati</taxon>
        <taxon>Pseudomonadota</taxon>
        <taxon>Alphaproteobacteria</taxon>
        <taxon>Hyphomicrobiales</taxon>
        <taxon>Hyphomicrobiaceae</taxon>
        <taxon>Hyphomicrobium</taxon>
    </lineage>
</organism>
<dbReference type="RefSeq" id="WP_092868755.1">
    <property type="nucleotide sequence ID" value="NZ_FPCH01000003.1"/>
</dbReference>
<reference evidence="4" key="1">
    <citation type="submission" date="2016-10" db="EMBL/GenBank/DDBJ databases">
        <authorList>
            <person name="Varghese N."/>
            <person name="Submissions S."/>
        </authorList>
    </citation>
    <scope>NUCLEOTIDE SEQUENCE [LARGE SCALE GENOMIC DNA]</scope>
    <source>
        <strain evidence="4">DSM 1565</strain>
    </source>
</reference>
<dbReference type="PANTHER" id="PTHR35335:SF1">
    <property type="entry name" value="UPF0716 PROTEIN FXSA"/>
    <property type="match status" value="1"/>
</dbReference>
<sequence>MSQPFKIALILAFAALPLLEIGLLIRLGQAIGIWWLAVIVLGTAVLGTYVIRRVGLSVFERALSRLGTEREGFPPLFDGFLQVLAGLLLIFPGVISDLLGLCLLIPQVRHLVIRTGLLKLVTLFHYQAEVSRETFRAGTEENPAGDEGVVIEGEYERVSERPLHQGKAVQPRRSRN</sequence>
<dbReference type="InterPro" id="IPR007313">
    <property type="entry name" value="FxsA"/>
</dbReference>
<evidence type="ECO:0000256" key="1">
    <source>
        <dbReference type="SAM" id="MobiDB-lite"/>
    </source>
</evidence>
<dbReference type="OrthoDB" id="9792788at2"/>
<keyword evidence="2" id="KW-1133">Transmembrane helix</keyword>
<evidence type="ECO:0000256" key="2">
    <source>
        <dbReference type="SAM" id="Phobius"/>
    </source>
</evidence>
<proteinExistence type="predicted"/>
<evidence type="ECO:0000313" key="4">
    <source>
        <dbReference type="Proteomes" id="UP000199423"/>
    </source>
</evidence>
<dbReference type="PANTHER" id="PTHR35335">
    <property type="entry name" value="UPF0716 PROTEIN FXSA"/>
    <property type="match status" value="1"/>
</dbReference>
<feature type="transmembrane region" description="Helical" evidence="2">
    <location>
        <begin position="6"/>
        <end position="25"/>
    </location>
</feature>
<keyword evidence="2" id="KW-0812">Transmembrane</keyword>
<keyword evidence="4" id="KW-1185">Reference proteome</keyword>
<accession>A0A1I7NSP4</accession>
<keyword evidence="2" id="KW-0472">Membrane</keyword>
<dbReference type="NCBIfam" id="NF008528">
    <property type="entry name" value="PRK11463.1-2"/>
    <property type="match status" value="1"/>
</dbReference>
<gene>
    <name evidence="3" type="ORF">SAMN04488557_3256</name>
</gene>
<feature type="region of interest" description="Disordered" evidence="1">
    <location>
        <begin position="154"/>
        <end position="176"/>
    </location>
</feature>
<dbReference type="Pfam" id="PF04186">
    <property type="entry name" value="FxsA"/>
    <property type="match status" value="1"/>
</dbReference>
<protein>
    <submittedName>
        <fullName evidence="3">UPF0716 protein FxsA</fullName>
    </submittedName>
</protein>
<dbReference type="EMBL" id="FPCH01000003">
    <property type="protein sequence ID" value="SFV37622.1"/>
    <property type="molecule type" value="Genomic_DNA"/>
</dbReference>
<evidence type="ECO:0000313" key="3">
    <source>
        <dbReference type="EMBL" id="SFV37622.1"/>
    </source>
</evidence>
<name>A0A1I7NSP4_9HYPH</name>